<dbReference type="Pfam" id="PF01042">
    <property type="entry name" value="Ribonuc_L-PSP"/>
    <property type="match status" value="1"/>
</dbReference>
<evidence type="ECO:0000313" key="1">
    <source>
        <dbReference type="EMBL" id="ADQ79959.1"/>
    </source>
</evidence>
<evidence type="ECO:0000313" key="2">
    <source>
        <dbReference type="Proteomes" id="UP000008718"/>
    </source>
</evidence>
<dbReference type="HOGENOM" id="CLU_062425_0_0_10"/>
<dbReference type="OrthoDB" id="9803101at2"/>
<dbReference type="RefSeq" id="WP_013445328.1">
    <property type="nucleotide sequence ID" value="NC_014734.1"/>
</dbReference>
<gene>
    <name evidence="1" type="ordered locus">Palpr_1820</name>
</gene>
<dbReference type="GO" id="GO:0019239">
    <property type="term" value="F:deaminase activity"/>
    <property type="evidence" value="ECO:0007669"/>
    <property type="project" value="TreeGrafter"/>
</dbReference>
<accession>E4T5G5</accession>
<dbReference type="EMBL" id="CP002345">
    <property type="protein sequence ID" value="ADQ79959.1"/>
    <property type="molecule type" value="Genomic_DNA"/>
</dbReference>
<reference evidence="1 2" key="2">
    <citation type="journal article" date="2011" name="Stand. Genomic Sci.">
        <title>Complete genome sequence of Paludibacter propionicigenes type strain (WB4).</title>
        <authorList>
            <person name="Gronow S."/>
            <person name="Munk C."/>
            <person name="Lapidus A."/>
            <person name="Nolan M."/>
            <person name="Lucas S."/>
            <person name="Hammon N."/>
            <person name="Deshpande S."/>
            <person name="Cheng J.F."/>
            <person name="Tapia R."/>
            <person name="Han C."/>
            <person name="Goodwin L."/>
            <person name="Pitluck S."/>
            <person name="Liolios K."/>
            <person name="Ivanova N."/>
            <person name="Mavromatis K."/>
            <person name="Mikhailova N."/>
            <person name="Pati A."/>
            <person name="Chen A."/>
            <person name="Palaniappan K."/>
            <person name="Land M."/>
            <person name="Hauser L."/>
            <person name="Chang Y.J."/>
            <person name="Jeffries C.D."/>
            <person name="Brambilla E."/>
            <person name="Rohde M."/>
            <person name="Goker M."/>
            <person name="Detter J.C."/>
            <person name="Woyke T."/>
            <person name="Bristow J."/>
            <person name="Eisen J.A."/>
            <person name="Markowitz V."/>
            <person name="Hugenholtz P."/>
            <person name="Kyrpides N.C."/>
            <person name="Klenk H.P."/>
        </authorList>
    </citation>
    <scope>NUCLEOTIDE SEQUENCE [LARGE SCALE GENOMIC DNA]</scope>
    <source>
        <strain evidence="2">DSM 17365 / JCM 13257 / WB4</strain>
    </source>
</reference>
<dbReference type="Gene3D" id="3.30.1330.40">
    <property type="entry name" value="RutC-like"/>
    <property type="match status" value="1"/>
</dbReference>
<dbReference type="AlphaFoldDB" id="E4T5G5"/>
<proteinExistence type="predicted"/>
<dbReference type="KEGG" id="ppn:Palpr_1820"/>
<organism evidence="1 2">
    <name type="scientific">Paludibacter propionicigenes (strain DSM 17365 / JCM 13257 / WB4)</name>
    <dbReference type="NCBI Taxonomy" id="694427"/>
    <lineage>
        <taxon>Bacteria</taxon>
        <taxon>Pseudomonadati</taxon>
        <taxon>Bacteroidota</taxon>
        <taxon>Bacteroidia</taxon>
        <taxon>Bacteroidales</taxon>
        <taxon>Paludibacteraceae</taxon>
        <taxon>Paludibacter</taxon>
    </lineage>
</organism>
<dbReference type="eggNOG" id="COG0251">
    <property type="taxonomic scope" value="Bacteria"/>
</dbReference>
<dbReference type="GO" id="GO:0005829">
    <property type="term" value="C:cytosol"/>
    <property type="evidence" value="ECO:0007669"/>
    <property type="project" value="TreeGrafter"/>
</dbReference>
<dbReference type="CDD" id="cd06153">
    <property type="entry name" value="YjgF_YER057c_UK114_like_5"/>
    <property type="match status" value="1"/>
</dbReference>
<dbReference type="Proteomes" id="UP000008718">
    <property type="component" value="Chromosome"/>
</dbReference>
<dbReference type="SUPFAM" id="SSF55298">
    <property type="entry name" value="YjgF-like"/>
    <property type="match status" value="1"/>
</dbReference>
<keyword evidence="2" id="KW-1185">Reference proteome</keyword>
<dbReference type="PANTHER" id="PTHR11803:SF39">
    <property type="entry name" value="2-IMINOBUTANOATE_2-IMINOPROPANOATE DEAMINASE"/>
    <property type="match status" value="1"/>
</dbReference>
<dbReference type="InterPro" id="IPR035959">
    <property type="entry name" value="RutC-like_sf"/>
</dbReference>
<dbReference type="PANTHER" id="PTHR11803">
    <property type="entry name" value="2-IMINOBUTANOATE/2-IMINOPROPANOATE DEAMINASE RIDA"/>
    <property type="match status" value="1"/>
</dbReference>
<dbReference type="InterPro" id="IPR006175">
    <property type="entry name" value="YjgF/YER057c/UK114"/>
</dbReference>
<dbReference type="STRING" id="694427.Palpr_1820"/>
<name>E4T5G5_PALPW</name>
<protein>
    <submittedName>
        <fullName evidence="1">Endoribonuclease L-PSP</fullName>
    </submittedName>
</protein>
<sequence length="371" mass="42600">MKYRSYTFSTHNVNVELSFFGETGHAMEYHLMLHVKGRDLNYETQLQNLHRAYREFLEDESMNGAKPVLKRYFLSDAANQAEQLQEELKLFPACPTSILQQSPLDGSKIALWCYLIKDTNPVYEHYWMAGLGIASGNSEEQTHLLLQKYELELQQYGCLLERDCIRTWFFVQNVDVNYAGLVKARRENFVEQGLTEQTHYIASTGIEGRHANPNVYVLLDAYAVKGLQSGQMKYLYALSHMSPTAVYGVTFERGVCVLYGDRRQLYISGTASIDSKGEVLYKGDVVSQARRMCENVEKLLEEGGSNREDLAQIIIYLRDAADYSVVKPILDDRYLRIPKQFVLAPVCRPTWLIEMECIALRKDKNDKFSSL</sequence>
<reference key="1">
    <citation type="submission" date="2010-11" db="EMBL/GenBank/DDBJ databases">
        <title>The complete genome of Paludibacter propionicigenes DSM 17365.</title>
        <authorList>
            <consortium name="US DOE Joint Genome Institute (JGI-PGF)"/>
            <person name="Lucas S."/>
            <person name="Copeland A."/>
            <person name="Lapidus A."/>
            <person name="Bruce D."/>
            <person name="Goodwin L."/>
            <person name="Pitluck S."/>
            <person name="Kyrpides N."/>
            <person name="Mavromatis K."/>
            <person name="Ivanova N."/>
            <person name="Munk A.C."/>
            <person name="Brettin T."/>
            <person name="Detter J.C."/>
            <person name="Han C."/>
            <person name="Tapia R."/>
            <person name="Land M."/>
            <person name="Hauser L."/>
            <person name="Markowitz V."/>
            <person name="Cheng J.-F."/>
            <person name="Hugenholtz P."/>
            <person name="Woyke T."/>
            <person name="Wu D."/>
            <person name="Gronow S."/>
            <person name="Wellnitz S."/>
            <person name="Brambilla E."/>
            <person name="Klenk H.-P."/>
            <person name="Eisen J.A."/>
        </authorList>
    </citation>
    <scope>NUCLEOTIDE SEQUENCE</scope>
    <source>
        <strain>WB4</strain>
    </source>
</reference>